<protein>
    <submittedName>
        <fullName evidence="1">Uncharacterized protein</fullName>
    </submittedName>
</protein>
<sequence>MGSSGYLIQWCIAVQILLEWISTMVKKQLDLFMTDFMVVRSYQFKKHGPSIRI</sequence>
<gene>
    <name evidence="1" type="ORF">BJX66DRAFT_316926</name>
</gene>
<keyword evidence="2" id="KW-1185">Reference proteome</keyword>
<evidence type="ECO:0000313" key="2">
    <source>
        <dbReference type="Proteomes" id="UP001610563"/>
    </source>
</evidence>
<dbReference type="Proteomes" id="UP001610563">
    <property type="component" value="Unassembled WGS sequence"/>
</dbReference>
<name>A0ABR4FLX4_9EURO</name>
<reference evidence="1 2" key="1">
    <citation type="submission" date="2024-07" db="EMBL/GenBank/DDBJ databases">
        <title>Section-level genome sequencing and comparative genomics of Aspergillus sections Usti and Cavernicolus.</title>
        <authorList>
            <consortium name="Lawrence Berkeley National Laboratory"/>
            <person name="Nybo J.L."/>
            <person name="Vesth T.C."/>
            <person name="Theobald S."/>
            <person name="Frisvad J.C."/>
            <person name="Larsen T.O."/>
            <person name="Kjaerboelling I."/>
            <person name="Rothschild-Mancinelli K."/>
            <person name="Lyhne E.K."/>
            <person name="Kogle M.E."/>
            <person name="Barry K."/>
            <person name="Clum A."/>
            <person name="Na H."/>
            <person name="Ledsgaard L."/>
            <person name="Lin J."/>
            <person name="Lipzen A."/>
            <person name="Kuo A."/>
            <person name="Riley R."/>
            <person name="Mondo S."/>
            <person name="Labutti K."/>
            <person name="Haridas S."/>
            <person name="Pangalinan J."/>
            <person name="Salamov A.A."/>
            <person name="Simmons B.A."/>
            <person name="Magnuson J.K."/>
            <person name="Chen J."/>
            <person name="Drula E."/>
            <person name="Henrissat B."/>
            <person name="Wiebenga A."/>
            <person name="Lubbers R.J."/>
            <person name="Gomes A.C."/>
            <person name="Makela M.R."/>
            <person name="Stajich J."/>
            <person name="Grigoriev I.V."/>
            <person name="Mortensen U.H."/>
            <person name="De Vries R.P."/>
            <person name="Baker S.E."/>
            <person name="Andersen M.R."/>
        </authorList>
    </citation>
    <scope>NUCLEOTIDE SEQUENCE [LARGE SCALE GENOMIC DNA]</scope>
    <source>
        <strain evidence="1 2">CBS 209.92</strain>
    </source>
</reference>
<accession>A0ABR4FLX4</accession>
<evidence type="ECO:0000313" key="1">
    <source>
        <dbReference type="EMBL" id="KAL2784248.1"/>
    </source>
</evidence>
<comment type="caution">
    <text evidence="1">The sequence shown here is derived from an EMBL/GenBank/DDBJ whole genome shotgun (WGS) entry which is preliminary data.</text>
</comment>
<proteinExistence type="predicted"/>
<organism evidence="1 2">
    <name type="scientific">Aspergillus keveii</name>
    <dbReference type="NCBI Taxonomy" id="714993"/>
    <lineage>
        <taxon>Eukaryota</taxon>
        <taxon>Fungi</taxon>
        <taxon>Dikarya</taxon>
        <taxon>Ascomycota</taxon>
        <taxon>Pezizomycotina</taxon>
        <taxon>Eurotiomycetes</taxon>
        <taxon>Eurotiomycetidae</taxon>
        <taxon>Eurotiales</taxon>
        <taxon>Aspergillaceae</taxon>
        <taxon>Aspergillus</taxon>
        <taxon>Aspergillus subgen. Nidulantes</taxon>
    </lineage>
</organism>
<dbReference type="EMBL" id="JBFTWV010000187">
    <property type="protein sequence ID" value="KAL2784248.1"/>
    <property type="molecule type" value="Genomic_DNA"/>
</dbReference>